<keyword evidence="4 8" id="KW-0808">Transferase</keyword>
<keyword evidence="9" id="KW-1185">Reference proteome</keyword>
<dbReference type="EC" id="2.4.1.17" evidence="2"/>
<evidence type="ECO:0000256" key="6">
    <source>
        <dbReference type="ARBA" id="ARBA00047475"/>
    </source>
</evidence>
<evidence type="ECO:0000313" key="8">
    <source>
        <dbReference type="EMBL" id="KAK5985568.1"/>
    </source>
</evidence>
<name>A0AAN8GEU2_TRICO</name>
<dbReference type="EMBL" id="WIXE01001575">
    <property type="protein sequence ID" value="KAK5985568.1"/>
    <property type="molecule type" value="Genomic_DNA"/>
</dbReference>
<evidence type="ECO:0000256" key="7">
    <source>
        <dbReference type="SAM" id="SignalP"/>
    </source>
</evidence>
<dbReference type="PANTHER" id="PTHR48043:SF145">
    <property type="entry name" value="FI06409P-RELATED"/>
    <property type="match status" value="1"/>
</dbReference>
<reference evidence="8 9" key="1">
    <citation type="submission" date="2019-10" db="EMBL/GenBank/DDBJ databases">
        <title>Assembly and Annotation for the nematode Trichostrongylus colubriformis.</title>
        <authorList>
            <person name="Martin J."/>
        </authorList>
    </citation>
    <scope>NUCLEOTIDE SEQUENCE [LARGE SCALE GENOMIC DNA]</scope>
    <source>
        <strain evidence="8">G859</strain>
        <tissue evidence="8">Whole worm</tissue>
    </source>
</reference>
<dbReference type="PANTHER" id="PTHR48043">
    <property type="entry name" value="EG:EG0003.4 PROTEIN-RELATED"/>
    <property type="match status" value="1"/>
</dbReference>
<dbReference type="SUPFAM" id="SSF53756">
    <property type="entry name" value="UDP-Glycosyltransferase/glycogen phosphorylase"/>
    <property type="match status" value="1"/>
</dbReference>
<feature type="signal peptide" evidence="7">
    <location>
        <begin position="1"/>
        <end position="20"/>
    </location>
</feature>
<keyword evidence="3" id="KW-0328">Glycosyltransferase</keyword>
<evidence type="ECO:0000256" key="1">
    <source>
        <dbReference type="ARBA" id="ARBA00009995"/>
    </source>
</evidence>
<comment type="catalytic activity">
    <reaction evidence="6">
        <text>glucuronate acceptor + UDP-alpha-D-glucuronate = acceptor beta-D-glucuronoside + UDP + H(+)</text>
        <dbReference type="Rhea" id="RHEA:21032"/>
        <dbReference type="ChEBI" id="CHEBI:15378"/>
        <dbReference type="ChEBI" id="CHEBI:58052"/>
        <dbReference type="ChEBI" id="CHEBI:58223"/>
        <dbReference type="ChEBI" id="CHEBI:132367"/>
        <dbReference type="ChEBI" id="CHEBI:132368"/>
        <dbReference type="EC" id="2.4.1.17"/>
    </reaction>
</comment>
<comment type="similarity">
    <text evidence="1">Belongs to the UDP-glycosyltransferase family.</text>
</comment>
<keyword evidence="5 7" id="KW-0732">Signal</keyword>
<evidence type="ECO:0000256" key="4">
    <source>
        <dbReference type="ARBA" id="ARBA00022679"/>
    </source>
</evidence>
<dbReference type="AlphaFoldDB" id="A0AAN8GEU2"/>
<dbReference type="Pfam" id="PF00201">
    <property type="entry name" value="UDPGT"/>
    <property type="match status" value="1"/>
</dbReference>
<protein>
    <recommendedName>
        <fullName evidence="2">glucuronosyltransferase</fullName>
        <ecNumber evidence="2">2.4.1.17</ecNumber>
    </recommendedName>
</protein>
<dbReference type="InterPro" id="IPR050271">
    <property type="entry name" value="UDP-glycosyltransferase"/>
</dbReference>
<dbReference type="InterPro" id="IPR002213">
    <property type="entry name" value="UDP_glucos_trans"/>
</dbReference>
<dbReference type="Proteomes" id="UP001331761">
    <property type="component" value="Unassembled WGS sequence"/>
</dbReference>
<comment type="caution">
    <text evidence="8">The sequence shown here is derived from an EMBL/GenBank/DDBJ whole genome shotgun (WGS) entry which is preliminary data.</text>
</comment>
<evidence type="ECO:0000256" key="3">
    <source>
        <dbReference type="ARBA" id="ARBA00022676"/>
    </source>
</evidence>
<evidence type="ECO:0000256" key="2">
    <source>
        <dbReference type="ARBA" id="ARBA00012544"/>
    </source>
</evidence>
<evidence type="ECO:0000313" key="9">
    <source>
        <dbReference type="Proteomes" id="UP001331761"/>
    </source>
</evidence>
<evidence type="ECO:0000256" key="5">
    <source>
        <dbReference type="ARBA" id="ARBA00022729"/>
    </source>
</evidence>
<feature type="chain" id="PRO_5043007910" description="glucuronosyltransferase" evidence="7">
    <location>
        <begin position="21"/>
        <end position="355"/>
    </location>
</feature>
<sequence>MSSPFVLILFSFLMPTWSNAYKMVLFVPDMANSQVIFNARVAETLAKAGHDVTMVMITAYDERDSSDVKIMKDVRIHRVNGSCGLSRKQLEEEQQKTMFKDFSIWDPKLRARIDKMGTLLTQVCQKVVQNKEFLEWLVAQQFDLAFSHIYDVCHIGLIHYAKIPSWIWLNSGGLMDFVAHHVGVPIIPSYVPPSLMESMDKMNFLERTKSFVGHSVLPAIWKKTFADRETEVFRQEIDPNFPDIVDVAKTCPLVMVNSNELYELTRPTLAKVVNIGGIGIQVKDVKPLNKEFQQIADSCDGLVIFSFGSVTPSHRMPIEWKKAFLEAFSRFPKLNFVLRYEGTDLKDLLPPNVFL</sequence>
<accession>A0AAN8GEU2</accession>
<organism evidence="8 9">
    <name type="scientific">Trichostrongylus colubriformis</name>
    <name type="common">Black scour worm</name>
    <dbReference type="NCBI Taxonomy" id="6319"/>
    <lineage>
        <taxon>Eukaryota</taxon>
        <taxon>Metazoa</taxon>
        <taxon>Ecdysozoa</taxon>
        <taxon>Nematoda</taxon>
        <taxon>Chromadorea</taxon>
        <taxon>Rhabditida</taxon>
        <taxon>Rhabditina</taxon>
        <taxon>Rhabditomorpha</taxon>
        <taxon>Strongyloidea</taxon>
        <taxon>Trichostrongylidae</taxon>
        <taxon>Trichostrongylus</taxon>
    </lineage>
</organism>
<proteinExistence type="inferred from homology"/>
<feature type="non-terminal residue" evidence="8">
    <location>
        <position position="355"/>
    </location>
</feature>
<dbReference type="GO" id="GO:0015020">
    <property type="term" value="F:glucuronosyltransferase activity"/>
    <property type="evidence" value="ECO:0007669"/>
    <property type="project" value="UniProtKB-EC"/>
</dbReference>
<gene>
    <name evidence="8" type="ORF">GCK32_009991</name>
</gene>